<sequence>MVCLFFFIAKSQDVEAFNKIYVKTYLETSQKDFKKALTIADSLYTISETPLLQTKSLMLSATLYQQSNDLKKSVDYALKAEKIIENTNDSSWKARVSGFLATQYRLLALFDKSGIYAEKTLRFADKIENPEAANSTKGLMWQEKAYYNIETENYRDAVKCINFSQGYFDKISQNKDFLTANNKQLLGLSYYRLDKKDAALKSYQESLVLLKKTPENFMTGLVHCGLAKIYMDTDQLEKAKEHLDIAIKIADTSEYLQLKKEVYHTSQEYYRKTKDLEKLHLVNLKRDSLDEKISDKNTSFINDAYGKLERNNAKEANSNSVKNTIIFIISALIFVGILFFSSYRKKQKKELAKIKTLLNRTRNTEIVLSARSNPVESITDKEPSGMSPETETELLNGLNKFEKEELFKDNNISLSYVASYLNTNTKYLSYMIKKYKKKDFSGYVNELRINYIIGKLNTDPVYRQYKISVLAEEAGFSSHSKFATVFKNIAGVSPSYFIRYIEKNNT</sequence>
<dbReference type="Proteomes" id="UP000188947">
    <property type="component" value="Unassembled WGS sequence"/>
</dbReference>
<dbReference type="Pfam" id="PF12833">
    <property type="entry name" value="HTH_18"/>
    <property type="match status" value="1"/>
</dbReference>
<proteinExistence type="predicted"/>
<dbReference type="GO" id="GO:0003700">
    <property type="term" value="F:DNA-binding transcription factor activity"/>
    <property type="evidence" value="ECO:0007669"/>
    <property type="project" value="InterPro"/>
</dbReference>
<comment type="caution">
    <text evidence="4">The sequence shown here is derived from an EMBL/GenBank/DDBJ whole genome shotgun (WGS) entry which is preliminary data.</text>
</comment>
<dbReference type="InterPro" id="IPR011990">
    <property type="entry name" value="TPR-like_helical_dom_sf"/>
</dbReference>
<dbReference type="SMART" id="SM00342">
    <property type="entry name" value="HTH_ARAC"/>
    <property type="match status" value="1"/>
</dbReference>
<keyword evidence="2" id="KW-0812">Transmembrane</keyword>
<dbReference type="AlphaFoldDB" id="A0A1T3F8R1"/>
<keyword evidence="1" id="KW-0238">DNA-binding</keyword>
<organism evidence="4 5">
    <name type="scientific">Elizabethkingia meningoseptica</name>
    <name type="common">Chryseobacterium meningosepticum</name>
    <dbReference type="NCBI Taxonomy" id="238"/>
    <lineage>
        <taxon>Bacteria</taxon>
        <taxon>Pseudomonadati</taxon>
        <taxon>Bacteroidota</taxon>
        <taxon>Flavobacteriia</taxon>
        <taxon>Flavobacteriales</taxon>
        <taxon>Weeksellaceae</taxon>
        <taxon>Elizabethkingia</taxon>
    </lineage>
</organism>
<evidence type="ECO:0000313" key="5">
    <source>
        <dbReference type="Proteomes" id="UP000188947"/>
    </source>
</evidence>
<evidence type="ECO:0000313" key="4">
    <source>
        <dbReference type="EMBL" id="OOH96893.1"/>
    </source>
</evidence>
<keyword evidence="5" id="KW-1185">Reference proteome</keyword>
<evidence type="ECO:0000259" key="3">
    <source>
        <dbReference type="PROSITE" id="PS01124"/>
    </source>
</evidence>
<dbReference type="InterPro" id="IPR018060">
    <property type="entry name" value="HTH_AraC"/>
</dbReference>
<dbReference type="InterPro" id="IPR019734">
    <property type="entry name" value="TPR_rpt"/>
</dbReference>
<reference evidence="4 5" key="1">
    <citation type="submission" date="2016-11" db="EMBL/GenBank/DDBJ databases">
        <title>Genome sequence and comparative genomic analysis of clinical strain Elizabethkingia meningoseptica 61421 PRCM.</title>
        <authorList>
            <person name="Wang M."/>
            <person name="Hu S."/>
            <person name="Cao L."/>
            <person name="Jiang T."/>
            <person name="Zhou Y."/>
            <person name="Ming D."/>
        </authorList>
    </citation>
    <scope>NUCLEOTIDE SEQUENCE [LARGE SCALE GENOMIC DNA]</scope>
    <source>
        <strain evidence="4 5">61421 PRCM</strain>
    </source>
</reference>
<accession>A0A1T3F8R1</accession>
<name>A0A1T3F8R1_ELIME</name>
<dbReference type="EMBL" id="MPOG01000007">
    <property type="protein sequence ID" value="OOH96893.1"/>
    <property type="molecule type" value="Genomic_DNA"/>
</dbReference>
<protein>
    <submittedName>
        <fullName evidence="4">AraC family transcriptional regulator</fullName>
    </submittedName>
</protein>
<evidence type="ECO:0000256" key="1">
    <source>
        <dbReference type="ARBA" id="ARBA00023125"/>
    </source>
</evidence>
<keyword evidence="2" id="KW-0472">Membrane</keyword>
<keyword evidence="2" id="KW-1133">Transmembrane helix</keyword>
<dbReference type="SMART" id="SM00028">
    <property type="entry name" value="TPR"/>
    <property type="match status" value="3"/>
</dbReference>
<dbReference type="PANTHER" id="PTHR43280">
    <property type="entry name" value="ARAC-FAMILY TRANSCRIPTIONAL REGULATOR"/>
    <property type="match status" value="1"/>
</dbReference>
<dbReference type="PANTHER" id="PTHR43280:SF34">
    <property type="entry name" value="ARAC-FAMILY TRANSCRIPTIONAL REGULATOR"/>
    <property type="match status" value="1"/>
</dbReference>
<dbReference type="SUPFAM" id="SSF48452">
    <property type="entry name" value="TPR-like"/>
    <property type="match status" value="1"/>
</dbReference>
<feature type="transmembrane region" description="Helical" evidence="2">
    <location>
        <begin position="324"/>
        <end position="343"/>
    </location>
</feature>
<dbReference type="Gene3D" id="1.25.40.10">
    <property type="entry name" value="Tetratricopeptide repeat domain"/>
    <property type="match status" value="2"/>
</dbReference>
<dbReference type="Gene3D" id="1.10.10.60">
    <property type="entry name" value="Homeodomain-like"/>
    <property type="match status" value="2"/>
</dbReference>
<evidence type="ECO:0000256" key="2">
    <source>
        <dbReference type="SAM" id="Phobius"/>
    </source>
</evidence>
<dbReference type="PROSITE" id="PS01124">
    <property type="entry name" value="HTH_ARAC_FAMILY_2"/>
    <property type="match status" value="1"/>
</dbReference>
<dbReference type="eggNOG" id="COG2207">
    <property type="taxonomic scope" value="Bacteria"/>
</dbReference>
<dbReference type="STRING" id="238.BBD35_17045"/>
<gene>
    <name evidence="4" type="ORF">BMF97_05065</name>
</gene>
<dbReference type="GO" id="GO:0043565">
    <property type="term" value="F:sequence-specific DNA binding"/>
    <property type="evidence" value="ECO:0007669"/>
    <property type="project" value="InterPro"/>
</dbReference>
<feature type="domain" description="HTH araC/xylS-type" evidence="3">
    <location>
        <begin position="396"/>
        <end position="500"/>
    </location>
</feature>